<evidence type="ECO:0000256" key="3">
    <source>
        <dbReference type="ARBA" id="ARBA00023163"/>
    </source>
</evidence>
<dbReference type="PANTHER" id="PTHR30055:SF151">
    <property type="entry name" value="TRANSCRIPTIONAL REGULATORY PROTEIN"/>
    <property type="match status" value="1"/>
</dbReference>
<evidence type="ECO:0000256" key="1">
    <source>
        <dbReference type="ARBA" id="ARBA00023015"/>
    </source>
</evidence>
<dbReference type="PANTHER" id="PTHR30055">
    <property type="entry name" value="HTH-TYPE TRANSCRIPTIONAL REGULATOR RUTR"/>
    <property type="match status" value="1"/>
</dbReference>
<dbReference type="RefSeq" id="WP_044440805.1">
    <property type="nucleotide sequence ID" value="NZ_JYFC01000003.1"/>
</dbReference>
<keyword evidence="3" id="KW-0804">Transcription</keyword>
<protein>
    <submittedName>
        <fullName evidence="6">TetR family transcriptional regulator</fullName>
    </submittedName>
</protein>
<dbReference type="Gene3D" id="1.10.10.60">
    <property type="entry name" value="Homeodomain-like"/>
    <property type="match status" value="1"/>
</dbReference>
<feature type="domain" description="HTH tetR-type" evidence="5">
    <location>
        <begin position="15"/>
        <end position="75"/>
    </location>
</feature>
<dbReference type="EMBL" id="JYFC01000003">
    <property type="protein sequence ID" value="KJC64428.1"/>
    <property type="molecule type" value="Genomic_DNA"/>
</dbReference>
<keyword evidence="2 4" id="KW-0238">DNA-binding</keyword>
<keyword evidence="7" id="KW-1185">Reference proteome</keyword>
<dbReference type="Proteomes" id="UP000032503">
    <property type="component" value="Unassembled WGS sequence"/>
</dbReference>
<dbReference type="Pfam" id="PF00440">
    <property type="entry name" value="TetR_N"/>
    <property type="match status" value="1"/>
</dbReference>
<dbReference type="InterPro" id="IPR001647">
    <property type="entry name" value="HTH_TetR"/>
</dbReference>
<evidence type="ECO:0000313" key="6">
    <source>
        <dbReference type="EMBL" id="KJC64428.1"/>
    </source>
</evidence>
<sequence>MPSPTPARRSRRTDALSADAIIEAAITVLDAEGEEALTFRALSTALETGPGAIYNHLANKQEILAAAAHRLVVHALADVPSDPDAENGIRAVMLAFFDLFGAHPWVGTQLSREPWQAALLEMFEAIGTHLEALGVEERYQFTAASSLLNFVLGVAGQHASATRLARDLDRSAFLRDIADGWKDEATAASHPFSRRMADQLAEHDDRQQYSDGVDFILAGIAAVTAGGGL</sequence>
<dbReference type="PROSITE" id="PS50977">
    <property type="entry name" value="HTH_TETR_2"/>
    <property type="match status" value="1"/>
</dbReference>
<feature type="DNA-binding region" description="H-T-H motif" evidence="4">
    <location>
        <begin position="38"/>
        <end position="57"/>
    </location>
</feature>
<dbReference type="Gene3D" id="1.10.357.10">
    <property type="entry name" value="Tetracycline Repressor, domain 2"/>
    <property type="match status" value="1"/>
</dbReference>
<keyword evidence="1" id="KW-0805">Transcription regulation</keyword>
<dbReference type="InterPro" id="IPR036271">
    <property type="entry name" value="Tet_transcr_reg_TetR-rel_C_sf"/>
</dbReference>
<organism evidence="6 7">
    <name type="scientific">Agreia bicolorata</name>
    <dbReference type="NCBI Taxonomy" id="110935"/>
    <lineage>
        <taxon>Bacteria</taxon>
        <taxon>Bacillati</taxon>
        <taxon>Actinomycetota</taxon>
        <taxon>Actinomycetes</taxon>
        <taxon>Micrococcales</taxon>
        <taxon>Microbacteriaceae</taxon>
        <taxon>Agreia</taxon>
    </lineage>
</organism>
<evidence type="ECO:0000259" key="5">
    <source>
        <dbReference type="PROSITE" id="PS50977"/>
    </source>
</evidence>
<dbReference type="SUPFAM" id="SSF46689">
    <property type="entry name" value="Homeodomain-like"/>
    <property type="match status" value="1"/>
</dbReference>
<dbReference type="SUPFAM" id="SSF48498">
    <property type="entry name" value="Tetracyclin repressor-like, C-terminal domain"/>
    <property type="match status" value="1"/>
</dbReference>
<evidence type="ECO:0000256" key="2">
    <source>
        <dbReference type="ARBA" id="ARBA00023125"/>
    </source>
</evidence>
<comment type="caution">
    <text evidence="6">The sequence shown here is derived from an EMBL/GenBank/DDBJ whole genome shotgun (WGS) entry which is preliminary data.</text>
</comment>
<gene>
    <name evidence="6" type="ORF">TZ00_08375</name>
</gene>
<evidence type="ECO:0000256" key="4">
    <source>
        <dbReference type="PROSITE-ProRule" id="PRU00335"/>
    </source>
</evidence>
<accession>A0ABR5CFK1</accession>
<reference evidence="6 7" key="1">
    <citation type="journal article" date="2001" name="Int. J. Syst. Evol. Microbiol.">
        <title>Agreia bicolorata gen. nov., sp. nov., to accommodate actinobacteria isolated from narrow reed grass infected by the nematode Heteroanguina graminophila.</title>
        <authorList>
            <person name="Evtushenko L.I."/>
            <person name="Dorofeeva L.V."/>
            <person name="Dobrovolskaya T.G."/>
            <person name="Streshinskaya G.M."/>
            <person name="Subbotin S.A."/>
            <person name="Tiedje J.M."/>
        </authorList>
    </citation>
    <scope>NUCLEOTIDE SEQUENCE [LARGE SCALE GENOMIC DNA]</scope>
    <source>
        <strain evidence="6 7">VKM Ac-1804</strain>
    </source>
</reference>
<evidence type="ECO:0000313" key="7">
    <source>
        <dbReference type="Proteomes" id="UP000032503"/>
    </source>
</evidence>
<dbReference type="InterPro" id="IPR050109">
    <property type="entry name" value="HTH-type_TetR-like_transc_reg"/>
</dbReference>
<proteinExistence type="predicted"/>
<dbReference type="InterPro" id="IPR009057">
    <property type="entry name" value="Homeodomain-like_sf"/>
</dbReference>
<name>A0ABR5CFK1_9MICO</name>